<evidence type="ECO:0000313" key="3">
    <source>
        <dbReference type="EMBL" id="NDV36940.1"/>
    </source>
</evidence>
<reference evidence="3" key="1">
    <citation type="journal article" date="2020" name="J. Eukaryot. Microbiol.">
        <title>De novo Sequencing, Assembly and Annotation of the Transcriptome for the Free-Living Testate Amoeba Arcella intermedia.</title>
        <authorList>
            <person name="Ribeiro G.M."/>
            <person name="Porfirio-Sousa A.L."/>
            <person name="Maurer-Alcala X.X."/>
            <person name="Katz L.A."/>
            <person name="Lahr D.J.G."/>
        </authorList>
    </citation>
    <scope>NUCLEOTIDE SEQUENCE</scope>
</reference>
<dbReference type="PANTHER" id="PTHR23184">
    <property type="entry name" value="TETRATRICOPEPTIDE REPEAT PROTEIN 14"/>
    <property type="match status" value="1"/>
</dbReference>
<dbReference type="InterPro" id="IPR011990">
    <property type="entry name" value="TPR-like_helical_dom_sf"/>
</dbReference>
<sequence length="192" mass="22207">MNDRSFNNPYSVHRMKTAFDIDSFGSFIFPHKYPNSQYYDQIRIQQNKNWARTEVLEGIKLAKQGLSEKAIAKYDSVLNTDPENTDALVAKGALLFNQNLLSEAVKCFQDALKIAPNHNNAKKYLEITLDHKNSLSKKSETNETKSEPTQSSESLLKQRLKSILDQKISKKKEKQKHKKKENKHKKKKKNKL</sequence>
<evidence type="ECO:0000256" key="2">
    <source>
        <dbReference type="SAM" id="MobiDB-lite"/>
    </source>
</evidence>
<dbReference type="EMBL" id="GIBP01007971">
    <property type="protein sequence ID" value="NDV36940.1"/>
    <property type="molecule type" value="Transcribed_RNA"/>
</dbReference>
<accession>A0A6B2LJD8</accession>
<dbReference type="PROSITE" id="PS50005">
    <property type="entry name" value="TPR"/>
    <property type="match status" value="1"/>
</dbReference>
<keyword evidence="1" id="KW-0802">TPR repeat</keyword>
<dbReference type="Pfam" id="PF14559">
    <property type="entry name" value="TPR_19"/>
    <property type="match status" value="1"/>
</dbReference>
<dbReference type="InterPro" id="IPR019734">
    <property type="entry name" value="TPR_rpt"/>
</dbReference>
<proteinExistence type="predicted"/>
<feature type="region of interest" description="Disordered" evidence="2">
    <location>
        <begin position="135"/>
        <end position="192"/>
    </location>
</feature>
<dbReference type="AlphaFoldDB" id="A0A6B2LJD8"/>
<evidence type="ECO:0000256" key="1">
    <source>
        <dbReference type="PROSITE-ProRule" id="PRU00339"/>
    </source>
</evidence>
<feature type="compositionally biased region" description="Basic and acidic residues" evidence="2">
    <location>
        <begin position="135"/>
        <end position="146"/>
    </location>
</feature>
<name>A0A6B2LJD8_9EUKA</name>
<feature type="repeat" description="TPR" evidence="1">
    <location>
        <begin position="85"/>
        <end position="118"/>
    </location>
</feature>
<organism evidence="3">
    <name type="scientific">Arcella intermedia</name>
    <dbReference type="NCBI Taxonomy" id="1963864"/>
    <lineage>
        <taxon>Eukaryota</taxon>
        <taxon>Amoebozoa</taxon>
        <taxon>Tubulinea</taxon>
        <taxon>Elardia</taxon>
        <taxon>Arcellinida</taxon>
        <taxon>Sphaerothecina</taxon>
        <taxon>Arcellidae</taxon>
        <taxon>Arcella</taxon>
    </lineage>
</organism>
<protein>
    <submittedName>
        <fullName evidence="3">Uncharacterized protein</fullName>
    </submittedName>
</protein>
<feature type="compositionally biased region" description="Basic residues" evidence="2">
    <location>
        <begin position="169"/>
        <end position="192"/>
    </location>
</feature>
<dbReference type="InterPro" id="IPR039190">
    <property type="entry name" value="TTC14"/>
</dbReference>
<dbReference type="SMART" id="SM00028">
    <property type="entry name" value="TPR"/>
    <property type="match status" value="2"/>
</dbReference>
<dbReference type="PANTHER" id="PTHR23184:SF9">
    <property type="entry name" value="TETRATRICOPEPTIDE REPEAT PROTEIN 14"/>
    <property type="match status" value="1"/>
</dbReference>
<dbReference type="SUPFAM" id="SSF48452">
    <property type="entry name" value="TPR-like"/>
    <property type="match status" value="1"/>
</dbReference>
<dbReference type="Gene3D" id="1.25.40.10">
    <property type="entry name" value="Tetratricopeptide repeat domain"/>
    <property type="match status" value="1"/>
</dbReference>